<evidence type="ECO:0000313" key="2">
    <source>
        <dbReference type="EMBL" id="CAK7936303.1"/>
    </source>
</evidence>
<proteinExistence type="predicted"/>
<reference evidence="2" key="1">
    <citation type="submission" date="2024-01" db="EMBL/GenBank/DDBJ databases">
        <authorList>
            <person name="Webb A."/>
        </authorList>
    </citation>
    <scope>NUCLEOTIDE SEQUENCE</scope>
    <source>
        <strain evidence="2">Pm1</strain>
    </source>
</reference>
<feature type="region of interest" description="Disordered" evidence="1">
    <location>
        <begin position="1"/>
        <end position="28"/>
    </location>
</feature>
<organism evidence="2 3">
    <name type="scientific">Peronospora matthiolae</name>
    <dbReference type="NCBI Taxonomy" id="2874970"/>
    <lineage>
        <taxon>Eukaryota</taxon>
        <taxon>Sar</taxon>
        <taxon>Stramenopiles</taxon>
        <taxon>Oomycota</taxon>
        <taxon>Peronosporomycetes</taxon>
        <taxon>Peronosporales</taxon>
        <taxon>Peronosporaceae</taxon>
        <taxon>Peronospora</taxon>
    </lineage>
</organism>
<evidence type="ECO:0000256" key="1">
    <source>
        <dbReference type="SAM" id="MobiDB-lite"/>
    </source>
</evidence>
<comment type="caution">
    <text evidence="2">The sequence shown here is derived from an EMBL/GenBank/DDBJ whole genome shotgun (WGS) entry which is preliminary data.</text>
</comment>
<dbReference type="Proteomes" id="UP001162060">
    <property type="component" value="Unassembled WGS sequence"/>
</dbReference>
<gene>
    <name evidence="2" type="ORF">PM001_LOCUS21453</name>
</gene>
<sequence>MQSDRHEENESNVPSQVARTQTRHDRPKDFALRNCIYSSQDPQAHNAEIVLEPGHLATVPLDGSALERQLDPTLESDQVFPPPPHPLVDSGGGQRFLVEPWDSLEPRAHLIVDVLGLVEQYDEIHPLSLKKGRRKTTSPEREYRDCKVSIPSDISKEMRAFQ</sequence>
<feature type="region of interest" description="Disordered" evidence="1">
    <location>
        <begin position="74"/>
        <end position="93"/>
    </location>
</feature>
<accession>A0AAV1URI2</accession>
<evidence type="ECO:0000313" key="3">
    <source>
        <dbReference type="Proteomes" id="UP001162060"/>
    </source>
</evidence>
<feature type="compositionally biased region" description="Polar residues" evidence="1">
    <location>
        <begin position="11"/>
        <end position="20"/>
    </location>
</feature>
<protein>
    <submittedName>
        <fullName evidence="2">Uncharacterized protein</fullName>
    </submittedName>
</protein>
<name>A0AAV1URI2_9STRA</name>
<dbReference type="EMBL" id="CAKLBY020000224">
    <property type="protein sequence ID" value="CAK7936303.1"/>
    <property type="molecule type" value="Genomic_DNA"/>
</dbReference>
<dbReference type="AlphaFoldDB" id="A0AAV1URI2"/>